<evidence type="ECO:0000256" key="1">
    <source>
        <dbReference type="SAM" id="MobiDB-lite"/>
    </source>
</evidence>
<sequence length="159" mass="18479">MATNHKKSEPLRLIEEKRELLDKNEIDTLPRGLRGIYVLYQEVSNPSQKKPFRNVVYIGMSASGIKGRLRKHRSDPRKSDKWNVCSVFSVWPNVRVDEIRELEGILRHIYRFDAESQGMNNQGTYIKLKSTPDIELNEANRKKVESVGDDEDLAEMYNT</sequence>
<reference evidence="2 3" key="1">
    <citation type="submission" date="2020-08" db="EMBL/GenBank/DDBJ databases">
        <title>Genomic Encyclopedia of Type Strains, Phase IV (KMG-V): Genome sequencing to study the core and pangenomes of soil and plant-associated prokaryotes.</title>
        <authorList>
            <person name="Whitman W."/>
        </authorList>
    </citation>
    <scope>NUCLEOTIDE SEQUENCE [LARGE SCALE GENOMIC DNA]</scope>
    <source>
        <strain evidence="2 3">JPY158</strain>
    </source>
</reference>
<evidence type="ECO:0008006" key="4">
    <source>
        <dbReference type="Google" id="ProtNLM"/>
    </source>
</evidence>
<proteinExistence type="predicted"/>
<dbReference type="AlphaFoldDB" id="A0A7W8V7J9"/>
<dbReference type="Proteomes" id="UP000592780">
    <property type="component" value="Unassembled WGS sequence"/>
</dbReference>
<evidence type="ECO:0000313" key="2">
    <source>
        <dbReference type="EMBL" id="MBB5426161.1"/>
    </source>
</evidence>
<comment type="caution">
    <text evidence="2">The sequence shown here is derived from an EMBL/GenBank/DDBJ whole genome shotgun (WGS) entry which is preliminary data.</text>
</comment>
<organism evidence="2 3">
    <name type="scientific">Paraburkholderia atlantica</name>
    <dbReference type="NCBI Taxonomy" id="2654982"/>
    <lineage>
        <taxon>Bacteria</taxon>
        <taxon>Pseudomonadati</taxon>
        <taxon>Pseudomonadota</taxon>
        <taxon>Betaproteobacteria</taxon>
        <taxon>Burkholderiales</taxon>
        <taxon>Burkholderiaceae</taxon>
        <taxon>Paraburkholderia</taxon>
    </lineage>
</organism>
<dbReference type="RefSeq" id="WP_184131163.1">
    <property type="nucleotide sequence ID" value="NZ_JACHDD010000007.1"/>
</dbReference>
<feature type="compositionally biased region" description="Acidic residues" evidence="1">
    <location>
        <begin position="147"/>
        <end position="159"/>
    </location>
</feature>
<keyword evidence="3" id="KW-1185">Reference proteome</keyword>
<gene>
    <name evidence="2" type="ORF">HDG40_004335</name>
</gene>
<accession>A0A7W8V7J9</accession>
<evidence type="ECO:0000313" key="3">
    <source>
        <dbReference type="Proteomes" id="UP000592780"/>
    </source>
</evidence>
<feature type="region of interest" description="Disordered" evidence="1">
    <location>
        <begin position="139"/>
        <end position="159"/>
    </location>
</feature>
<name>A0A7W8V7J9_PARAM</name>
<protein>
    <recommendedName>
        <fullName evidence="4">GIY-YIG domain-containing protein</fullName>
    </recommendedName>
</protein>
<dbReference type="EMBL" id="JACHDD010000007">
    <property type="protein sequence ID" value="MBB5426161.1"/>
    <property type="molecule type" value="Genomic_DNA"/>
</dbReference>